<proteinExistence type="predicted"/>
<evidence type="ECO:0000259" key="4">
    <source>
        <dbReference type="PROSITE" id="PS01124"/>
    </source>
</evidence>
<dbReference type="GO" id="GO:0043565">
    <property type="term" value="F:sequence-specific DNA binding"/>
    <property type="evidence" value="ECO:0007669"/>
    <property type="project" value="InterPro"/>
</dbReference>
<evidence type="ECO:0000256" key="1">
    <source>
        <dbReference type="ARBA" id="ARBA00023015"/>
    </source>
</evidence>
<evidence type="ECO:0000313" key="7">
    <source>
        <dbReference type="Proteomes" id="UP000184192"/>
    </source>
</evidence>
<dbReference type="PROSITE" id="PS01124">
    <property type="entry name" value="HTH_ARAC_FAMILY_2"/>
    <property type="match status" value="1"/>
</dbReference>
<sequence length="303" mass="35167">MEKKNIKAIDIKDFKNSQHILDYVDNDFAIINSLDGIPYSDDTVRLECFLIAVCIEGCIQLDVNYRTYQLQAGDLLLGLPNTIISHTMLSPKYKIRLAGFSTRFLQRIIKMEKDTWNTAIHIHNNPVKSVGEGQNGSIFRLYRDLIVAKINDAPHCYHREVIQYLFSALFCEMMGQLNKEIDYSDKTDRPKESIKQADYILRKFMELLAKDNGMHRSVSYFADTLCYTPKHFSKVIKQACGRTPLDLINETVIEHIKYRLKRSDKSIKEIAEEFNFPNQSFFGKYVKTHLGTSPANYRSRKEE</sequence>
<keyword evidence="1" id="KW-0805">Transcription regulation</keyword>
<dbReference type="EMBL" id="QSCF01000029">
    <property type="protein sequence ID" value="RGX77294.1"/>
    <property type="molecule type" value="Genomic_DNA"/>
</dbReference>
<evidence type="ECO:0000313" key="5">
    <source>
        <dbReference type="EMBL" id="RGX77294.1"/>
    </source>
</evidence>
<dbReference type="Proteomes" id="UP000184192">
    <property type="component" value="Unassembled WGS sequence"/>
</dbReference>
<dbReference type="OrthoDB" id="1372329at2"/>
<keyword evidence="2 6" id="KW-0238">DNA-binding</keyword>
<dbReference type="SUPFAM" id="SSF51215">
    <property type="entry name" value="Regulatory protein AraC"/>
    <property type="match status" value="1"/>
</dbReference>
<reference evidence="5 8" key="3">
    <citation type="submission" date="2018-08" db="EMBL/GenBank/DDBJ databases">
        <title>A genome reference for cultivated species of the human gut microbiota.</title>
        <authorList>
            <person name="Zou Y."/>
            <person name="Xue W."/>
            <person name="Luo G."/>
        </authorList>
    </citation>
    <scope>NUCLEOTIDE SEQUENCE [LARGE SCALE GENOMIC DNA]</scope>
    <source>
        <strain evidence="5 8">OF03-9BH</strain>
    </source>
</reference>
<keyword evidence="3" id="KW-0804">Transcription</keyword>
<dbReference type="Gene3D" id="1.10.10.60">
    <property type="entry name" value="Homeodomain-like"/>
    <property type="match status" value="1"/>
</dbReference>
<evidence type="ECO:0000313" key="8">
    <source>
        <dbReference type="Proteomes" id="UP000286075"/>
    </source>
</evidence>
<dbReference type="PANTHER" id="PTHR43280:SF32">
    <property type="entry name" value="TRANSCRIPTIONAL REGULATORY PROTEIN"/>
    <property type="match status" value="1"/>
</dbReference>
<gene>
    <name evidence="5" type="ORF">DXA68_16270</name>
    <name evidence="6" type="ORF">SAMN05444350_15314</name>
</gene>
<name>A0A1M6LQI0_9BACE</name>
<organism evidence="6 7">
    <name type="scientific">Bacteroides stercorirosoris</name>
    <dbReference type="NCBI Taxonomy" id="871324"/>
    <lineage>
        <taxon>Bacteria</taxon>
        <taxon>Pseudomonadati</taxon>
        <taxon>Bacteroidota</taxon>
        <taxon>Bacteroidia</taxon>
        <taxon>Bacteroidales</taxon>
        <taxon>Bacteroidaceae</taxon>
        <taxon>Bacteroides</taxon>
    </lineage>
</organism>
<dbReference type="InterPro" id="IPR009057">
    <property type="entry name" value="Homeodomain-like_sf"/>
</dbReference>
<evidence type="ECO:0000256" key="3">
    <source>
        <dbReference type="ARBA" id="ARBA00023163"/>
    </source>
</evidence>
<feature type="domain" description="HTH araC/xylS-type" evidence="4">
    <location>
        <begin position="202"/>
        <end position="300"/>
    </location>
</feature>
<evidence type="ECO:0000313" key="6">
    <source>
        <dbReference type="EMBL" id="SHJ73454.1"/>
    </source>
</evidence>
<dbReference type="AlphaFoldDB" id="A0A1M6LQI0"/>
<dbReference type="InterPro" id="IPR037923">
    <property type="entry name" value="HTH-like"/>
</dbReference>
<dbReference type="SMART" id="SM00342">
    <property type="entry name" value="HTH_ARAC"/>
    <property type="match status" value="1"/>
</dbReference>
<dbReference type="Pfam" id="PF12833">
    <property type="entry name" value="HTH_18"/>
    <property type="match status" value="1"/>
</dbReference>
<dbReference type="EMBL" id="FQZN01000053">
    <property type="protein sequence ID" value="SHJ73454.1"/>
    <property type="molecule type" value="Genomic_DNA"/>
</dbReference>
<reference evidence="7" key="1">
    <citation type="submission" date="2016-11" db="EMBL/GenBank/DDBJ databases">
        <authorList>
            <person name="Varghese N."/>
            <person name="Submissions S."/>
        </authorList>
    </citation>
    <scope>NUCLEOTIDE SEQUENCE [LARGE SCALE GENOMIC DNA]</scope>
    <source>
        <strain evidence="7">DSM 26884</strain>
    </source>
</reference>
<dbReference type="RefSeq" id="WP_073315049.1">
    <property type="nucleotide sequence ID" value="NZ_CABMFG010000029.1"/>
</dbReference>
<dbReference type="GeneID" id="92714765"/>
<dbReference type="InterPro" id="IPR018060">
    <property type="entry name" value="HTH_AraC"/>
</dbReference>
<keyword evidence="7" id="KW-1185">Reference proteome</keyword>
<reference evidence="6" key="2">
    <citation type="submission" date="2016-11" db="EMBL/GenBank/DDBJ databases">
        <authorList>
            <person name="Jaros S."/>
            <person name="Januszkiewicz K."/>
            <person name="Wedrychowicz H."/>
        </authorList>
    </citation>
    <scope>NUCLEOTIDE SEQUENCE [LARGE SCALE GENOMIC DNA]</scope>
    <source>
        <strain evidence="6">DSM 26884</strain>
    </source>
</reference>
<dbReference type="eggNOG" id="COG2169">
    <property type="taxonomic scope" value="Bacteria"/>
</dbReference>
<dbReference type="SUPFAM" id="SSF46689">
    <property type="entry name" value="Homeodomain-like"/>
    <property type="match status" value="1"/>
</dbReference>
<evidence type="ECO:0000256" key="2">
    <source>
        <dbReference type="ARBA" id="ARBA00023125"/>
    </source>
</evidence>
<dbReference type="Proteomes" id="UP000286075">
    <property type="component" value="Unassembled WGS sequence"/>
</dbReference>
<dbReference type="PANTHER" id="PTHR43280">
    <property type="entry name" value="ARAC-FAMILY TRANSCRIPTIONAL REGULATOR"/>
    <property type="match status" value="1"/>
</dbReference>
<accession>A0A1M6LQI0</accession>
<dbReference type="GO" id="GO:0003700">
    <property type="term" value="F:DNA-binding transcription factor activity"/>
    <property type="evidence" value="ECO:0007669"/>
    <property type="project" value="InterPro"/>
</dbReference>
<protein>
    <submittedName>
        <fullName evidence="5">AraC family transcriptional regulator</fullName>
    </submittedName>
    <submittedName>
        <fullName evidence="6">AraC-type DNA-binding protein</fullName>
    </submittedName>
</protein>